<dbReference type="InterPro" id="IPR055979">
    <property type="entry name" value="DUF7557"/>
</dbReference>
<name>A0A812F2X1_9ARCH</name>
<proteinExistence type="predicted"/>
<protein>
    <submittedName>
        <fullName evidence="1">Uncharacterized protein</fullName>
    </submittedName>
</protein>
<evidence type="ECO:0000313" key="1">
    <source>
        <dbReference type="EMBL" id="CAE6496921.1"/>
    </source>
</evidence>
<evidence type="ECO:0000313" key="2">
    <source>
        <dbReference type="Proteomes" id="UP000655759"/>
    </source>
</evidence>
<comment type="caution">
    <text evidence="1">The sequence shown here is derived from an EMBL/GenBank/DDBJ whole genome shotgun (WGS) entry which is preliminary data.</text>
</comment>
<accession>A0A812F2X1</accession>
<dbReference type="RefSeq" id="WP_205099670.1">
    <property type="nucleotide sequence ID" value="NZ_CAJNAQ010000005.1"/>
</dbReference>
<dbReference type="Proteomes" id="UP000655759">
    <property type="component" value="Unassembled WGS sequence"/>
</dbReference>
<gene>
    <name evidence="1" type="ORF">NUZ5A_50603</name>
</gene>
<dbReference type="EMBL" id="CAJNAQ010000005">
    <property type="protein sequence ID" value="CAE6496921.1"/>
    <property type="molecule type" value="Genomic_DNA"/>
</dbReference>
<dbReference type="AlphaFoldDB" id="A0A812F2X1"/>
<sequence>MDTTIKVKDKTRTKLEQMKLHSKETYNDVIERLMRTQDNELDLQTIKNLKKSLADIEKGKIYSLKQVEKELGL</sequence>
<reference evidence="1" key="1">
    <citation type="submission" date="2021-02" db="EMBL/GenBank/DDBJ databases">
        <authorList>
            <person name="Han P."/>
        </authorList>
    </citation>
    <scope>NUCLEOTIDE SEQUENCE</scope>
    <source>
        <strain evidence="1">Candidatus Nitrosotenuis uzonensis 5A</strain>
    </source>
</reference>
<organism evidence="1 2">
    <name type="scientific">Candidatus Nitrosotenuis uzonensis</name>
    <dbReference type="NCBI Taxonomy" id="1407055"/>
    <lineage>
        <taxon>Archaea</taxon>
        <taxon>Nitrososphaerota</taxon>
        <taxon>Candidatus Nitrosotenuis</taxon>
    </lineage>
</organism>
<dbReference type="Pfam" id="PF24434">
    <property type="entry name" value="DUF7557"/>
    <property type="match status" value="1"/>
</dbReference>